<feature type="chain" id="PRO_5043539824" evidence="1">
    <location>
        <begin position="21"/>
        <end position="78"/>
    </location>
</feature>
<protein>
    <submittedName>
        <fullName evidence="2">Uncharacterized protein</fullName>
    </submittedName>
</protein>
<evidence type="ECO:0000256" key="1">
    <source>
        <dbReference type="SAM" id="SignalP"/>
    </source>
</evidence>
<keyword evidence="3" id="KW-1185">Reference proteome</keyword>
<keyword evidence="1" id="KW-0732">Signal</keyword>
<sequence length="78" mass="8530">CQRVLQILLVCVFTCGLASHAKWWSCGSSCGRCVRRVTPMEELIGQFYPGLFSLSPPTASNPALGNINSPDQFDLVNQ</sequence>
<reference evidence="2 3" key="1">
    <citation type="journal article" date="2021" name="Elife">
        <title>Chloroplast acquisition without the gene transfer in kleptoplastic sea slugs, Plakobranchus ocellatus.</title>
        <authorList>
            <person name="Maeda T."/>
            <person name="Takahashi S."/>
            <person name="Yoshida T."/>
            <person name="Shimamura S."/>
            <person name="Takaki Y."/>
            <person name="Nagai Y."/>
            <person name="Toyoda A."/>
            <person name="Suzuki Y."/>
            <person name="Arimoto A."/>
            <person name="Ishii H."/>
            <person name="Satoh N."/>
            <person name="Nishiyama T."/>
            <person name="Hasebe M."/>
            <person name="Maruyama T."/>
            <person name="Minagawa J."/>
            <person name="Obokata J."/>
            <person name="Shigenobu S."/>
        </authorList>
    </citation>
    <scope>NUCLEOTIDE SEQUENCE [LARGE SCALE GENOMIC DNA]</scope>
</reference>
<evidence type="ECO:0000313" key="3">
    <source>
        <dbReference type="Proteomes" id="UP000762676"/>
    </source>
</evidence>
<name>A0AAV4EZQ2_9GAST</name>
<dbReference type="AlphaFoldDB" id="A0AAV4EZQ2"/>
<comment type="caution">
    <text evidence="2">The sequence shown here is derived from an EMBL/GenBank/DDBJ whole genome shotgun (WGS) entry which is preliminary data.</text>
</comment>
<proteinExistence type="predicted"/>
<feature type="signal peptide" evidence="1">
    <location>
        <begin position="1"/>
        <end position="20"/>
    </location>
</feature>
<accession>A0AAV4EZQ2</accession>
<feature type="non-terminal residue" evidence="2">
    <location>
        <position position="1"/>
    </location>
</feature>
<organism evidence="2 3">
    <name type="scientific">Elysia marginata</name>
    <dbReference type="NCBI Taxonomy" id="1093978"/>
    <lineage>
        <taxon>Eukaryota</taxon>
        <taxon>Metazoa</taxon>
        <taxon>Spiralia</taxon>
        <taxon>Lophotrochozoa</taxon>
        <taxon>Mollusca</taxon>
        <taxon>Gastropoda</taxon>
        <taxon>Heterobranchia</taxon>
        <taxon>Euthyneura</taxon>
        <taxon>Panpulmonata</taxon>
        <taxon>Sacoglossa</taxon>
        <taxon>Placobranchoidea</taxon>
        <taxon>Plakobranchidae</taxon>
        <taxon>Elysia</taxon>
    </lineage>
</organism>
<evidence type="ECO:0000313" key="2">
    <source>
        <dbReference type="EMBL" id="GFR66437.1"/>
    </source>
</evidence>
<dbReference type="Proteomes" id="UP000762676">
    <property type="component" value="Unassembled WGS sequence"/>
</dbReference>
<dbReference type="EMBL" id="BMAT01004020">
    <property type="protein sequence ID" value="GFR66437.1"/>
    <property type="molecule type" value="Genomic_DNA"/>
</dbReference>
<gene>
    <name evidence="2" type="ORF">ElyMa_001970400</name>
</gene>